<name>A0A7R8ZS40_9CRUS</name>
<dbReference type="EMBL" id="OB662184">
    <property type="protein sequence ID" value="CAD7229629.1"/>
    <property type="molecule type" value="Genomic_DNA"/>
</dbReference>
<feature type="compositionally biased region" description="Low complexity" evidence="2">
    <location>
        <begin position="139"/>
        <end position="152"/>
    </location>
</feature>
<protein>
    <submittedName>
        <fullName evidence="3">Uncharacterized protein</fullName>
    </submittedName>
</protein>
<dbReference type="GO" id="GO:0005694">
    <property type="term" value="C:chromosome"/>
    <property type="evidence" value="ECO:0007669"/>
    <property type="project" value="UniProtKB-ARBA"/>
</dbReference>
<dbReference type="InterPro" id="IPR012340">
    <property type="entry name" value="NA-bd_OB-fold"/>
</dbReference>
<feature type="compositionally biased region" description="Gly residues" evidence="2">
    <location>
        <begin position="153"/>
        <end position="169"/>
    </location>
</feature>
<organism evidence="3">
    <name type="scientific">Cyprideis torosa</name>
    <dbReference type="NCBI Taxonomy" id="163714"/>
    <lineage>
        <taxon>Eukaryota</taxon>
        <taxon>Metazoa</taxon>
        <taxon>Ecdysozoa</taxon>
        <taxon>Arthropoda</taxon>
        <taxon>Crustacea</taxon>
        <taxon>Oligostraca</taxon>
        <taxon>Ostracoda</taxon>
        <taxon>Podocopa</taxon>
        <taxon>Podocopida</taxon>
        <taxon>Cytherocopina</taxon>
        <taxon>Cytheroidea</taxon>
        <taxon>Cytherideidae</taxon>
        <taxon>Cyprideis</taxon>
    </lineage>
</organism>
<keyword evidence="1" id="KW-0238">DNA-binding</keyword>
<dbReference type="AlphaFoldDB" id="A0A7R8ZS40"/>
<dbReference type="Gene3D" id="2.40.50.140">
    <property type="entry name" value="Nucleic acid-binding proteins"/>
    <property type="match status" value="1"/>
</dbReference>
<evidence type="ECO:0000256" key="1">
    <source>
        <dbReference type="ARBA" id="ARBA00023125"/>
    </source>
</evidence>
<dbReference type="PANTHER" id="PTHR13356">
    <property type="entry name" value="OB FOLD NUCLEIC ACID BINDING PROTEIN-RELATED"/>
    <property type="match status" value="1"/>
</dbReference>
<dbReference type="InterPro" id="IPR051231">
    <property type="entry name" value="SOSS-B"/>
</dbReference>
<dbReference type="GO" id="GO:0003677">
    <property type="term" value="F:DNA binding"/>
    <property type="evidence" value="ECO:0007669"/>
    <property type="project" value="UniProtKB-KW"/>
</dbReference>
<dbReference type="GO" id="GO:0070876">
    <property type="term" value="C:SOSS complex"/>
    <property type="evidence" value="ECO:0007669"/>
    <property type="project" value="TreeGrafter"/>
</dbReference>
<accession>A0A7R8ZS40</accession>
<dbReference type="OrthoDB" id="295715at2759"/>
<dbReference type="CDD" id="cd04491">
    <property type="entry name" value="SoSSB_OBF"/>
    <property type="match status" value="1"/>
</dbReference>
<reference evidence="3" key="1">
    <citation type="submission" date="2020-11" db="EMBL/GenBank/DDBJ databases">
        <authorList>
            <person name="Tran Van P."/>
        </authorList>
    </citation>
    <scope>NUCLEOTIDE SEQUENCE</scope>
</reference>
<dbReference type="GO" id="GO:0000724">
    <property type="term" value="P:double-strand break repair via homologous recombination"/>
    <property type="evidence" value="ECO:0007669"/>
    <property type="project" value="TreeGrafter"/>
</dbReference>
<dbReference type="PANTHER" id="PTHR13356:SF0">
    <property type="entry name" value="SOSS COMPLEX SUBUNIT B HOMOLOG"/>
    <property type="match status" value="1"/>
</dbReference>
<gene>
    <name evidence="3" type="ORF">CTOB1V02_LOCUS7498</name>
</gene>
<dbReference type="FunFam" id="2.40.50.140:FF:000072">
    <property type="entry name" value="SOSS complex subunit B2"/>
    <property type="match status" value="1"/>
</dbReference>
<proteinExistence type="predicted"/>
<dbReference type="GO" id="GO:0044818">
    <property type="term" value="P:mitotic G2/M transition checkpoint"/>
    <property type="evidence" value="ECO:0007669"/>
    <property type="project" value="TreeGrafter"/>
</dbReference>
<dbReference type="GO" id="GO:0010212">
    <property type="term" value="P:response to ionizing radiation"/>
    <property type="evidence" value="ECO:0007669"/>
    <property type="project" value="TreeGrafter"/>
</dbReference>
<sequence length="255" mass="27543">MLGNVPFQATVPHPSKIEKYGEITDIRDVRHGAKGLFHIFCIVLDVGHPMITKDGNEVRLCKVADKTGSISAGLWNEKGKYLEPGNIIHMTKVYAQFYKNSLTLYLTKAGSIIKVGDFTMLFSELPFLSEPNAEAAAAAQQAAQANADQRGSAMGGGHGARRGTGGGGRPLNQGDMKHSGSHQHRGKEKGAFKRSAMEMSGGGSSMHHSGKQGRSRERPQRDPFFSVPKDKGKSGEGKPFPQMMPGDPRQQGNRS</sequence>
<dbReference type="SUPFAM" id="SSF50249">
    <property type="entry name" value="Nucleic acid-binding proteins"/>
    <property type="match status" value="1"/>
</dbReference>
<evidence type="ECO:0000256" key="2">
    <source>
        <dbReference type="SAM" id="MobiDB-lite"/>
    </source>
</evidence>
<evidence type="ECO:0000313" key="3">
    <source>
        <dbReference type="EMBL" id="CAD7229629.1"/>
    </source>
</evidence>
<feature type="region of interest" description="Disordered" evidence="2">
    <location>
        <begin position="139"/>
        <end position="255"/>
    </location>
</feature>